<feature type="compositionally biased region" description="Polar residues" evidence="1">
    <location>
        <begin position="546"/>
        <end position="572"/>
    </location>
</feature>
<reference evidence="2" key="1">
    <citation type="journal article" date="2020" name="BMC Genomics">
        <title>Correction to: Identification and distribution of gene clusters required for synthesis of sphingolipid metabolism inhibitors in diverse species of the filamentous fungus Fusarium.</title>
        <authorList>
            <person name="Kim H.S."/>
            <person name="Lohmar J.M."/>
            <person name="Busman M."/>
            <person name="Brown D.W."/>
            <person name="Naumann T.A."/>
            <person name="Divon H.H."/>
            <person name="Lysoe E."/>
            <person name="Uhlig S."/>
            <person name="Proctor R.H."/>
        </authorList>
    </citation>
    <scope>NUCLEOTIDE SEQUENCE</scope>
    <source>
        <strain evidence="2">NRRL 22465</strain>
    </source>
</reference>
<feature type="compositionally biased region" description="Basic and acidic residues" evidence="1">
    <location>
        <begin position="405"/>
        <end position="432"/>
    </location>
</feature>
<accession>A0A8H4UID7</accession>
<feature type="compositionally biased region" description="Low complexity" evidence="1">
    <location>
        <begin position="464"/>
        <end position="481"/>
    </location>
</feature>
<feature type="compositionally biased region" description="Basic and acidic residues" evidence="1">
    <location>
        <begin position="530"/>
        <end position="541"/>
    </location>
</feature>
<keyword evidence="3" id="KW-1185">Reference proteome</keyword>
<name>A0A8H4UID7_9HYPO</name>
<reference evidence="2" key="2">
    <citation type="submission" date="2020-05" db="EMBL/GenBank/DDBJ databases">
        <authorList>
            <person name="Kim H.-S."/>
            <person name="Proctor R.H."/>
            <person name="Brown D.W."/>
        </authorList>
    </citation>
    <scope>NUCLEOTIDE SEQUENCE</scope>
    <source>
        <strain evidence="2">NRRL 22465</strain>
    </source>
</reference>
<gene>
    <name evidence="2" type="ORF">FZEAL_6542</name>
</gene>
<protein>
    <submittedName>
        <fullName evidence="2">Uncharacterized protein</fullName>
    </submittedName>
</protein>
<feature type="compositionally biased region" description="Low complexity" evidence="1">
    <location>
        <begin position="196"/>
        <end position="211"/>
    </location>
</feature>
<feature type="compositionally biased region" description="Low complexity" evidence="1">
    <location>
        <begin position="574"/>
        <end position="591"/>
    </location>
</feature>
<feature type="compositionally biased region" description="Basic and acidic residues" evidence="1">
    <location>
        <begin position="1"/>
        <end position="26"/>
    </location>
</feature>
<feature type="region of interest" description="Disordered" evidence="1">
    <location>
        <begin position="1"/>
        <end position="862"/>
    </location>
</feature>
<feature type="compositionally biased region" description="Low complexity" evidence="1">
    <location>
        <begin position="353"/>
        <end position="369"/>
    </location>
</feature>
<feature type="compositionally biased region" description="Gly residues" evidence="1">
    <location>
        <begin position="246"/>
        <end position="262"/>
    </location>
</feature>
<feature type="compositionally biased region" description="Basic and acidic residues" evidence="1">
    <location>
        <begin position="99"/>
        <end position="125"/>
    </location>
</feature>
<feature type="compositionally biased region" description="Polar residues" evidence="1">
    <location>
        <begin position="318"/>
        <end position="338"/>
    </location>
</feature>
<evidence type="ECO:0000313" key="2">
    <source>
        <dbReference type="EMBL" id="KAF4976858.1"/>
    </source>
</evidence>
<feature type="compositionally biased region" description="Basic and acidic residues" evidence="1">
    <location>
        <begin position="442"/>
        <end position="456"/>
    </location>
</feature>
<feature type="compositionally biased region" description="Polar residues" evidence="1">
    <location>
        <begin position="624"/>
        <end position="645"/>
    </location>
</feature>
<feature type="compositionally biased region" description="Basic and acidic residues" evidence="1">
    <location>
        <begin position="810"/>
        <end position="843"/>
    </location>
</feature>
<dbReference type="EMBL" id="JABEYC010000482">
    <property type="protein sequence ID" value="KAF4976858.1"/>
    <property type="molecule type" value="Genomic_DNA"/>
</dbReference>
<dbReference type="OrthoDB" id="5244599at2759"/>
<dbReference type="Proteomes" id="UP000635477">
    <property type="component" value="Unassembled WGS sequence"/>
</dbReference>
<feature type="compositionally biased region" description="Polar residues" evidence="1">
    <location>
        <begin position="493"/>
        <end position="515"/>
    </location>
</feature>
<feature type="compositionally biased region" description="Polar residues" evidence="1">
    <location>
        <begin position="734"/>
        <end position="759"/>
    </location>
</feature>
<evidence type="ECO:0000313" key="3">
    <source>
        <dbReference type="Proteomes" id="UP000635477"/>
    </source>
</evidence>
<feature type="compositionally biased region" description="Basic and acidic residues" evidence="1">
    <location>
        <begin position="385"/>
        <end position="397"/>
    </location>
</feature>
<organism evidence="2 3">
    <name type="scientific">Fusarium zealandicum</name>
    <dbReference type="NCBI Taxonomy" id="1053134"/>
    <lineage>
        <taxon>Eukaryota</taxon>
        <taxon>Fungi</taxon>
        <taxon>Dikarya</taxon>
        <taxon>Ascomycota</taxon>
        <taxon>Pezizomycotina</taxon>
        <taxon>Sordariomycetes</taxon>
        <taxon>Hypocreomycetidae</taxon>
        <taxon>Hypocreales</taxon>
        <taxon>Nectriaceae</taxon>
        <taxon>Fusarium</taxon>
        <taxon>Fusarium staphyleae species complex</taxon>
    </lineage>
</organism>
<proteinExistence type="predicted"/>
<dbReference type="AlphaFoldDB" id="A0A8H4UID7"/>
<evidence type="ECO:0000256" key="1">
    <source>
        <dbReference type="SAM" id="MobiDB-lite"/>
    </source>
</evidence>
<feature type="compositionally biased region" description="Basic and acidic residues" evidence="1">
    <location>
        <begin position="763"/>
        <end position="785"/>
    </location>
</feature>
<feature type="compositionally biased region" description="Polar residues" evidence="1">
    <location>
        <begin position="214"/>
        <end position="242"/>
    </location>
</feature>
<feature type="compositionally biased region" description="Polar residues" evidence="1">
    <location>
        <begin position="138"/>
        <end position="154"/>
    </location>
</feature>
<feature type="compositionally biased region" description="Basic and acidic residues" evidence="1">
    <location>
        <begin position="175"/>
        <end position="191"/>
    </location>
</feature>
<feature type="compositionally biased region" description="Polar residues" evidence="1">
    <location>
        <begin position="272"/>
        <end position="305"/>
    </location>
</feature>
<sequence length="887" mass="91905">MNLGAKVKELLHSGDSKDASKGDVDRNTPGSFPVDDMRGTESQDSTTAGHGHNKLHKSNDPRARTEGDELSRGHGQQDSGVGLLDSGDTTRNNPPQDLASEKHREPLDRSAEPLDRSAEPLDRSTEPVAGSGLGDNTRLPSQEATSDLAPTSQEHPYWGDLPRGQGVHNTVTGHGSHEDDAMRQRGIHSGEHQTNPASASSHPGSGAPLGAQGQDLSSQPTDLSSTQRDTQGLPQDQTSGSRFTEGLGGAAAAGTAGAGAYGLGKEHGADQSLPQSQQGSGIPTTAPGQGLSSQSTDPYDSQRSAAPSHHTGGAGTTLPGQNLSSQTTDPYSSQAHTQQHPDERTTGSHLNEGLAGAAVASTAGAGAYGLNKKHHADDTPSNVDDASRSTQHEDKHGRSFPLLQRDQKDTHETKEVKEDKHHKEHKPEHESKLGGLFHRSGHKDDTEHKTEDDLAKDKHHGSKAAPAMAAAGAGSAATYAATRDRHDDGRAQDPSTTGTYQDSTAPRGTDQYSSSGLPAAGAGGVAAHGAGDRHDATRAHDPATTGIYQDSTPSNTAGTYQDTTSPRGNDQHSGAGLATAAGAGGAAAYAATRHGHDDRSAQDAAAPSRGIDQYSGAGHDSSRGLDTQSRQPVDQFSTDPSTQSYQQQQQGTHRDGNLASGAAGAAGGLGAGALASHALGQGHGNTHDVTQDNRQGLQSGEPGLATTVGNTMGSGHDTSRTENLTGSDDRTQRSTEATPPSITQKANQGQYNTLASGTPSGVRVEDRVDSTRSDQRDLTDSSANKDRHHGAGVAGLGAVAGAGTAAAMSGRDHDKRDEPIEREQTTAPRTERDTDRPMDRQLDSQKPTAAGLGSSMGSNQPMIHNCQKCGEANDISKYFTSNAPGKI</sequence>
<feature type="compositionally biased region" description="Basic and acidic residues" evidence="1">
    <location>
        <begin position="57"/>
        <end position="72"/>
    </location>
</feature>
<comment type="caution">
    <text evidence="2">The sequence shown here is derived from an EMBL/GenBank/DDBJ whole genome shotgun (WGS) entry which is preliminary data.</text>
</comment>
<feature type="compositionally biased region" description="Basic and acidic residues" evidence="1">
    <location>
        <begin position="482"/>
        <end position="491"/>
    </location>
</feature>